<keyword evidence="2" id="KW-1185">Reference proteome</keyword>
<name>A0ABD2P0Z7_9CUCU</name>
<dbReference type="AlphaFoldDB" id="A0ABD2P0Z7"/>
<gene>
    <name evidence="1" type="ORF">HHI36_018464</name>
</gene>
<protein>
    <submittedName>
        <fullName evidence="1">Uncharacterized protein</fullName>
    </submittedName>
</protein>
<reference evidence="1 2" key="1">
    <citation type="journal article" date="2021" name="BMC Biol.">
        <title>Horizontally acquired antibacterial genes associated with adaptive radiation of ladybird beetles.</title>
        <authorList>
            <person name="Li H.S."/>
            <person name="Tang X.F."/>
            <person name="Huang Y.H."/>
            <person name="Xu Z.Y."/>
            <person name="Chen M.L."/>
            <person name="Du X.Y."/>
            <person name="Qiu B.Y."/>
            <person name="Chen P.T."/>
            <person name="Zhang W."/>
            <person name="Slipinski A."/>
            <person name="Escalona H.E."/>
            <person name="Waterhouse R.M."/>
            <person name="Zwick A."/>
            <person name="Pang H."/>
        </authorList>
    </citation>
    <scope>NUCLEOTIDE SEQUENCE [LARGE SCALE GENOMIC DNA]</scope>
    <source>
        <strain evidence="1">SYSU2018</strain>
    </source>
</reference>
<evidence type="ECO:0000313" key="2">
    <source>
        <dbReference type="Proteomes" id="UP001516400"/>
    </source>
</evidence>
<evidence type="ECO:0000313" key="1">
    <source>
        <dbReference type="EMBL" id="KAL3284306.1"/>
    </source>
</evidence>
<accession>A0ABD2P0Z7</accession>
<sequence>MRELRRLFRTYCSAQHSRGAYELPQIEEFLNEIVHESTAYSPKELQFGKERLKLLPPGINPKNVPGHYPKPSLEIKIRLSEACLANKSSFKEADLILLKANNTSAAIKSEIKKFISLNHLNKK</sequence>
<proteinExistence type="predicted"/>
<dbReference type="Proteomes" id="UP001516400">
    <property type="component" value="Unassembled WGS sequence"/>
</dbReference>
<dbReference type="EMBL" id="JABFTP020000165">
    <property type="protein sequence ID" value="KAL3284306.1"/>
    <property type="molecule type" value="Genomic_DNA"/>
</dbReference>
<comment type="caution">
    <text evidence="1">The sequence shown here is derived from an EMBL/GenBank/DDBJ whole genome shotgun (WGS) entry which is preliminary data.</text>
</comment>
<organism evidence="1 2">
    <name type="scientific">Cryptolaemus montrouzieri</name>
    <dbReference type="NCBI Taxonomy" id="559131"/>
    <lineage>
        <taxon>Eukaryota</taxon>
        <taxon>Metazoa</taxon>
        <taxon>Ecdysozoa</taxon>
        <taxon>Arthropoda</taxon>
        <taxon>Hexapoda</taxon>
        <taxon>Insecta</taxon>
        <taxon>Pterygota</taxon>
        <taxon>Neoptera</taxon>
        <taxon>Endopterygota</taxon>
        <taxon>Coleoptera</taxon>
        <taxon>Polyphaga</taxon>
        <taxon>Cucujiformia</taxon>
        <taxon>Coccinelloidea</taxon>
        <taxon>Coccinellidae</taxon>
        <taxon>Scymninae</taxon>
        <taxon>Scymnini</taxon>
        <taxon>Cryptolaemus</taxon>
    </lineage>
</organism>